<keyword evidence="1" id="KW-0805">Transcription regulation</keyword>
<dbReference type="Pfam" id="PF09339">
    <property type="entry name" value="HTH_IclR"/>
    <property type="match status" value="1"/>
</dbReference>
<dbReference type="Proteomes" id="UP000302218">
    <property type="component" value="Plasmid pNVE414"/>
</dbReference>
<dbReference type="SUPFAM" id="SSF46785">
    <property type="entry name" value="Winged helix' DNA-binding domain"/>
    <property type="match status" value="1"/>
</dbReference>
<dbReference type="GO" id="GO:0003677">
    <property type="term" value="F:DNA binding"/>
    <property type="evidence" value="ECO:0007669"/>
    <property type="project" value="UniProtKB-KW"/>
</dbReference>
<name>A0A4P8WSF6_9EURY</name>
<dbReference type="PANTHER" id="PTHR30136">
    <property type="entry name" value="HELIX-TURN-HELIX TRANSCRIPTIONAL REGULATOR, ICLR FAMILY"/>
    <property type="match status" value="1"/>
</dbReference>
<dbReference type="InterPro" id="IPR036388">
    <property type="entry name" value="WH-like_DNA-bd_sf"/>
</dbReference>
<organism evidence="6 7">
    <name type="scientific">Natrinema versiforme</name>
    <dbReference type="NCBI Taxonomy" id="88724"/>
    <lineage>
        <taxon>Archaea</taxon>
        <taxon>Methanobacteriati</taxon>
        <taxon>Methanobacteriota</taxon>
        <taxon>Stenosarchaea group</taxon>
        <taxon>Halobacteria</taxon>
        <taxon>Halobacteriales</taxon>
        <taxon>Natrialbaceae</taxon>
        <taxon>Natrinema</taxon>
    </lineage>
</organism>
<evidence type="ECO:0000259" key="5">
    <source>
        <dbReference type="PROSITE" id="PS51078"/>
    </source>
</evidence>
<proteinExistence type="predicted"/>
<evidence type="ECO:0000313" key="6">
    <source>
        <dbReference type="EMBL" id="QCS44981.1"/>
    </source>
</evidence>
<dbReference type="GO" id="GO:0045892">
    <property type="term" value="P:negative regulation of DNA-templated transcription"/>
    <property type="evidence" value="ECO:0007669"/>
    <property type="project" value="TreeGrafter"/>
</dbReference>
<dbReference type="SUPFAM" id="SSF55781">
    <property type="entry name" value="GAF domain-like"/>
    <property type="match status" value="1"/>
</dbReference>
<dbReference type="EMBL" id="CP040332">
    <property type="protein sequence ID" value="QCS44981.1"/>
    <property type="molecule type" value="Genomic_DNA"/>
</dbReference>
<dbReference type="SMART" id="SM00346">
    <property type="entry name" value="HTH_ICLR"/>
    <property type="match status" value="1"/>
</dbReference>
<dbReference type="PROSITE" id="PS51078">
    <property type="entry name" value="ICLR_ED"/>
    <property type="match status" value="1"/>
</dbReference>
<evidence type="ECO:0000256" key="3">
    <source>
        <dbReference type="ARBA" id="ARBA00023163"/>
    </source>
</evidence>
<feature type="domain" description="HTH iclR-type" evidence="4">
    <location>
        <begin position="7"/>
        <end position="66"/>
    </location>
</feature>
<dbReference type="Gene3D" id="1.10.10.10">
    <property type="entry name" value="Winged helix-like DNA-binding domain superfamily/Winged helix DNA-binding domain"/>
    <property type="match status" value="1"/>
</dbReference>
<dbReference type="Gene3D" id="3.30.450.40">
    <property type="match status" value="1"/>
</dbReference>
<evidence type="ECO:0000256" key="1">
    <source>
        <dbReference type="ARBA" id="ARBA00023015"/>
    </source>
</evidence>
<dbReference type="GO" id="GO:0003700">
    <property type="term" value="F:DNA-binding transcription factor activity"/>
    <property type="evidence" value="ECO:0007669"/>
    <property type="project" value="TreeGrafter"/>
</dbReference>
<gene>
    <name evidence="6" type="ORF">FEJ81_22175</name>
</gene>
<evidence type="ECO:0000256" key="2">
    <source>
        <dbReference type="ARBA" id="ARBA00023125"/>
    </source>
</evidence>
<dbReference type="AlphaFoldDB" id="A0A4P8WSF6"/>
<dbReference type="PROSITE" id="PS51077">
    <property type="entry name" value="HTH_ICLR"/>
    <property type="match status" value="1"/>
</dbReference>
<dbReference type="OrthoDB" id="175564at2157"/>
<feature type="domain" description="IclR-ED" evidence="5">
    <location>
        <begin position="67"/>
        <end position="251"/>
    </location>
</feature>
<dbReference type="InterPro" id="IPR014757">
    <property type="entry name" value="Tscrpt_reg_IclR_C"/>
</dbReference>
<dbReference type="Pfam" id="PF01614">
    <property type="entry name" value="IclR_C"/>
    <property type="match status" value="1"/>
</dbReference>
<keyword evidence="2" id="KW-0238">DNA-binding</keyword>
<dbReference type="GeneID" id="40268041"/>
<dbReference type="RefSeq" id="WP_138247370.1">
    <property type="nucleotide sequence ID" value="NZ_CP040332.1"/>
</dbReference>
<geneLocation type="plasmid" evidence="7">
    <name>pnve414</name>
</geneLocation>
<dbReference type="InterPro" id="IPR036390">
    <property type="entry name" value="WH_DNA-bd_sf"/>
</dbReference>
<dbReference type="InterPro" id="IPR029016">
    <property type="entry name" value="GAF-like_dom_sf"/>
</dbReference>
<dbReference type="KEGG" id="nvr:FEJ81_22175"/>
<evidence type="ECO:0000259" key="4">
    <source>
        <dbReference type="PROSITE" id="PS51077"/>
    </source>
</evidence>
<dbReference type="InterPro" id="IPR050707">
    <property type="entry name" value="HTH_MetabolicPath_Reg"/>
</dbReference>
<sequence>MSSTSTLSTIDKTVQIIYAVRELDGARVSELADHLEMSTSTVHSHLATLEANELVVTEGDEYHLGMRFLQLGKYAQRRREGYVLADEYTEKLVEETGYRAIFFVEEHGQGVFIHMYSGDHPPWMHTDAGQRAHLHPLAAGKAILAFYPESTVLEILREQGMPRKTENTITSPNEFLDELEEVRETGVAFNDCENVEGIRAIGVPARAPSGEVIGSFSISGPKNSMPDEEFREELPKVLKGIVNEYELELTL</sequence>
<dbReference type="CDD" id="cd00090">
    <property type="entry name" value="HTH_ARSR"/>
    <property type="match status" value="1"/>
</dbReference>
<dbReference type="InterPro" id="IPR011991">
    <property type="entry name" value="ArsR-like_HTH"/>
</dbReference>
<evidence type="ECO:0000313" key="7">
    <source>
        <dbReference type="Proteomes" id="UP000302218"/>
    </source>
</evidence>
<dbReference type="PANTHER" id="PTHR30136:SF35">
    <property type="entry name" value="HTH-TYPE TRANSCRIPTIONAL REGULATOR RV1719"/>
    <property type="match status" value="1"/>
</dbReference>
<accession>A0A4P8WSF6</accession>
<reference evidence="7" key="1">
    <citation type="submission" date="2019-05" db="EMBL/GenBank/DDBJ databases">
        <title>Genome sequence and methylation pattern of the halophilic Archaeon Natrinema versiforme BOL5-4.</title>
        <authorList>
            <person name="DasSarma P."/>
            <person name="Anton B.P."/>
            <person name="DasSarma S.L."/>
            <person name="Martinez F.L."/>
            <person name="Guzman D."/>
            <person name="Roberts R.J."/>
            <person name="DasSarma S."/>
        </authorList>
    </citation>
    <scope>NUCLEOTIDE SEQUENCE [LARGE SCALE GENOMIC DNA]</scope>
    <source>
        <strain evidence="7">BOL5-4</strain>
        <plasmid evidence="7">pnve414</plasmid>
    </source>
</reference>
<dbReference type="InterPro" id="IPR005471">
    <property type="entry name" value="Tscrpt_reg_IclR_N"/>
</dbReference>
<protein>
    <submittedName>
        <fullName evidence="6">IclR family transcriptional regulator</fullName>
    </submittedName>
</protein>
<keyword evidence="3" id="KW-0804">Transcription</keyword>
<keyword evidence="6" id="KW-0614">Plasmid</keyword>